<evidence type="ECO:0000256" key="7">
    <source>
        <dbReference type="ARBA" id="ARBA00022989"/>
    </source>
</evidence>
<feature type="compositionally biased region" description="Low complexity" evidence="11">
    <location>
        <begin position="90"/>
        <end position="100"/>
    </location>
</feature>
<dbReference type="GO" id="GO:0005886">
    <property type="term" value="C:plasma membrane"/>
    <property type="evidence" value="ECO:0007669"/>
    <property type="project" value="UniProtKB-SubCell"/>
</dbReference>
<sequence>MFSFMVVLIALIAAVLILVILMQSGQGQGLSGIASGGATRQVLGTRQAPDMLEKATWTLAAVFISLCVITNFFIDTGEQESVIQQRAQDTPSQQGQTPPSQGGGAAPLPGQGGGQGGGPGGGSGQSGGGGN</sequence>
<protein>
    <recommendedName>
        <fullName evidence="10">Protein-export membrane protein SecG</fullName>
    </recommendedName>
</protein>
<organism evidence="12 13">
    <name type="scientific">Salinibacter ruber</name>
    <dbReference type="NCBI Taxonomy" id="146919"/>
    <lineage>
        <taxon>Bacteria</taxon>
        <taxon>Pseudomonadati</taxon>
        <taxon>Rhodothermota</taxon>
        <taxon>Rhodothermia</taxon>
        <taxon>Rhodothermales</taxon>
        <taxon>Salinibacteraceae</taxon>
        <taxon>Salinibacter</taxon>
    </lineage>
</organism>
<dbReference type="GO" id="GO:0065002">
    <property type="term" value="P:intracellular protein transmembrane transport"/>
    <property type="evidence" value="ECO:0007669"/>
    <property type="project" value="TreeGrafter"/>
</dbReference>
<comment type="caution">
    <text evidence="10">Lacks conserved residue(s) required for the propagation of feature annotation.</text>
</comment>
<keyword evidence="4 10" id="KW-1003">Cell membrane</keyword>
<dbReference type="NCBIfam" id="TIGR00810">
    <property type="entry name" value="secG"/>
    <property type="match status" value="1"/>
</dbReference>
<name>A0A9X2TFY8_9BACT</name>
<dbReference type="AlphaFoldDB" id="A0A9X2TFY8"/>
<proteinExistence type="inferred from homology"/>
<keyword evidence="6 10" id="KW-0653">Protein transport</keyword>
<keyword evidence="3 10" id="KW-0813">Transport</keyword>
<feature type="region of interest" description="Disordered" evidence="11">
    <location>
        <begin position="81"/>
        <end position="131"/>
    </location>
</feature>
<evidence type="ECO:0000313" key="13">
    <source>
        <dbReference type="Proteomes" id="UP001155057"/>
    </source>
</evidence>
<evidence type="ECO:0000256" key="11">
    <source>
        <dbReference type="SAM" id="MobiDB-lite"/>
    </source>
</evidence>
<dbReference type="InterPro" id="IPR004692">
    <property type="entry name" value="SecG"/>
</dbReference>
<dbReference type="GO" id="GO:0015450">
    <property type="term" value="F:protein-transporting ATPase activity"/>
    <property type="evidence" value="ECO:0007669"/>
    <property type="project" value="UniProtKB-UniRule"/>
</dbReference>
<evidence type="ECO:0000256" key="3">
    <source>
        <dbReference type="ARBA" id="ARBA00022448"/>
    </source>
</evidence>
<evidence type="ECO:0000256" key="9">
    <source>
        <dbReference type="ARBA" id="ARBA00023136"/>
    </source>
</evidence>
<evidence type="ECO:0000313" key="12">
    <source>
        <dbReference type="EMBL" id="MCS3708551.1"/>
    </source>
</evidence>
<comment type="subcellular location">
    <subcellularLocation>
        <location evidence="1 10">Cell membrane</location>
        <topology evidence="1 10">Multi-pass membrane protein</topology>
    </subcellularLocation>
</comment>
<dbReference type="PANTHER" id="PTHR34182:SF1">
    <property type="entry name" value="PROTEIN-EXPORT MEMBRANE PROTEIN SECG"/>
    <property type="match status" value="1"/>
</dbReference>
<evidence type="ECO:0000256" key="2">
    <source>
        <dbReference type="ARBA" id="ARBA00008445"/>
    </source>
</evidence>
<keyword evidence="8 10" id="KW-0811">Translocation</keyword>
<evidence type="ECO:0000256" key="4">
    <source>
        <dbReference type="ARBA" id="ARBA00022475"/>
    </source>
</evidence>
<comment type="similarity">
    <text evidence="2 10">Belongs to the SecG family.</text>
</comment>
<gene>
    <name evidence="12" type="ORF">GGP61_000138</name>
</gene>
<evidence type="ECO:0000256" key="5">
    <source>
        <dbReference type="ARBA" id="ARBA00022692"/>
    </source>
</evidence>
<keyword evidence="7 10" id="KW-1133">Transmembrane helix</keyword>
<evidence type="ECO:0000256" key="1">
    <source>
        <dbReference type="ARBA" id="ARBA00004651"/>
    </source>
</evidence>
<evidence type="ECO:0000256" key="8">
    <source>
        <dbReference type="ARBA" id="ARBA00023010"/>
    </source>
</evidence>
<feature type="compositionally biased region" description="Gly residues" evidence="11">
    <location>
        <begin position="101"/>
        <end position="131"/>
    </location>
</feature>
<comment type="caution">
    <text evidence="12">The sequence shown here is derived from an EMBL/GenBank/DDBJ whole genome shotgun (WGS) entry which is preliminary data.</text>
</comment>
<dbReference type="EMBL" id="JANUAE010000001">
    <property type="protein sequence ID" value="MCS3708551.1"/>
    <property type="molecule type" value="Genomic_DNA"/>
</dbReference>
<evidence type="ECO:0000256" key="6">
    <source>
        <dbReference type="ARBA" id="ARBA00022927"/>
    </source>
</evidence>
<dbReference type="Pfam" id="PF03840">
    <property type="entry name" value="SecG"/>
    <property type="match status" value="1"/>
</dbReference>
<accession>A0A9X2TFY8</accession>
<comment type="function">
    <text evidence="10">Involved in protein export. Participates in an early event of protein translocation.</text>
</comment>
<reference evidence="12" key="1">
    <citation type="submission" date="2022-08" db="EMBL/GenBank/DDBJ databases">
        <title>Genomic Encyclopedia of Type Strains, Phase V (KMG-V): Genome sequencing to study the core and pangenomes of soil and plant-associated prokaryotes.</title>
        <authorList>
            <person name="Whitman W."/>
        </authorList>
    </citation>
    <scope>NUCLEOTIDE SEQUENCE</scope>
    <source>
        <strain evidence="12">SP3049</strain>
    </source>
</reference>
<dbReference type="RefSeq" id="WP_118839580.1">
    <property type="nucleotide sequence ID" value="NZ_CALTSD010000032.1"/>
</dbReference>
<feature type="transmembrane region" description="Helical" evidence="10">
    <location>
        <begin position="55"/>
        <end position="74"/>
    </location>
</feature>
<dbReference type="PANTHER" id="PTHR34182">
    <property type="entry name" value="PROTEIN-EXPORT MEMBRANE PROTEIN SECG"/>
    <property type="match status" value="1"/>
</dbReference>
<dbReference type="Proteomes" id="UP001155057">
    <property type="component" value="Unassembled WGS sequence"/>
</dbReference>
<evidence type="ECO:0000256" key="10">
    <source>
        <dbReference type="RuleBase" id="RU365087"/>
    </source>
</evidence>
<dbReference type="PRINTS" id="PR01651">
    <property type="entry name" value="SECGEXPORT"/>
</dbReference>
<dbReference type="GO" id="GO:0043952">
    <property type="term" value="P:protein transport by the Sec complex"/>
    <property type="evidence" value="ECO:0007669"/>
    <property type="project" value="TreeGrafter"/>
</dbReference>
<dbReference type="GO" id="GO:0009306">
    <property type="term" value="P:protein secretion"/>
    <property type="evidence" value="ECO:0007669"/>
    <property type="project" value="UniProtKB-UniRule"/>
</dbReference>
<keyword evidence="5 10" id="KW-0812">Transmembrane</keyword>
<keyword evidence="9 10" id="KW-0472">Membrane</keyword>